<evidence type="ECO:0000313" key="3">
    <source>
        <dbReference type="EMBL" id="GEU36445.1"/>
    </source>
</evidence>
<comment type="caution">
    <text evidence="3">The sequence shown here is derived from an EMBL/GenBank/DDBJ whole genome shotgun (WGS) entry which is preliminary data.</text>
</comment>
<name>A0A6L2JKN8_TANCI</name>
<organism evidence="3">
    <name type="scientific">Tanacetum cinerariifolium</name>
    <name type="common">Dalmatian daisy</name>
    <name type="synonym">Chrysanthemum cinerariifolium</name>
    <dbReference type="NCBI Taxonomy" id="118510"/>
    <lineage>
        <taxon>Eukaryota</taxon>
        <taxon>Viridiplantae</taxon>
        <taxon>Streptophyta</taxon>
        <taxon>Embryophyta</taxon>
        <taxon>Tracheophyta</taxon>
        <taxon>Spermatophyta</taxon>
        <taxon>Magnoliopsida</taxon>
        <taxon>eudicotyledons</taxon>
        <taxon>Gunneridae</taxon>
        <taxon>Pentapetalae</taxon>
        <taxon>asterids</taxon>
        <taxon>campanulids</taxon>
        <taxon>Asterales</taxon>
        <taxon>Asteraceae</taxon>
        <taxon>Asteroideae</taxon>
        <taxon>Anthemideae</taxon>
        <taxon>Anthemidinae</taxon>
        <taxon>Tanacetum</taxon>
    </lineage>
</organism>
<evidence type="ECO:0000256" key="1">
    <source>
        <dbReference type="SAM" id="MobiDB-lite"/>
    </source>
</evidence>
<sequence length="353" mass="39577">MLLACAITQRDSTPTKNFLRTSLNIRNQAVVQANIVDIQKRNVGNGGRYARRSSDNQGESADNGNNDFLLANASEIEVLKDLSVNICMMARIQQADIDYKQTSTRRMGQAMTLHSSVSNIIFDDPNAKVNDGKLKHDKNAHDQQDNAMELLARNAYKEDATKSQLKMKGKLEDPIEIEKRDHLKCPLIPLPETLNNKDTPSSLSLIVEDNEAPPLVSSSEEQTSPISNDVTDDLNQEDSVDLDGNTFITPFCPPMTEEAKSSSTNQDPSNMHEFNQEEGIYFEESYALVARLEVVQMFIAFVTYKNFTVFQMDVKTAFLNGPLKEKYMSANQMDLLTQTSQITFTNSRKLCTV</sequence>
<proteinExistence type="predicted"/>
<reference evidence="3" key="1">
    <citation type="journal article" date="2019" name="Sci. Rep.">
        <title>Draft genome of Tanacetum cinerariifolium, the natural source of mosquito coil.</title>
        <authorList>
            <person name="Yamashiro T."/>
            <person name="Shiraishi A."/>
            <person name="Satake H."/>
            <person name="Nakayama K."/>
        </authorList>
    </citation>
    <scope>NUCLEOTIDE SEQUENCE</scope>
</reference>
<feature type="domain" description="Reverse transcriptase Ty1/copia-type" evidence="2">
    <location>
        <begin position="273"/>
        <end position="326"/>
    </location>
</feature>
<evidence type="ECO:0000259" key="2">
    <source>
        <dbReference type="Pfam" id="PF07727"/>
    </source>
</evidence>
<protein>
    <submittedName>
        <fullName evidence="3">Retrovirus-related Pol polyprotein from transposon TNT 1-94</fullName>
    </submittedName>
</protein>
<feature type="region of interest" description="Disordered" evidence="1">
    <location>
        <begin position="212"/>
        <end position="231"/>
    </location>
</feature>
<dbReference type="AlphaFoldDB" id="A0A6L2JKN8"/>
<accession>A0A6L2JKN8</accession>
<gene>
    <name evidence="3" type="ORF">Tci_008423</name>
</gene>
<feature type="compositionally biased region" description="Polar residues" evidence="1">
    <location>
        <begin position="216"/>
        <end position="229"/>
    </location>
</feature>
<dbReference type="InterPro" id="IPR013103">
    <property type="entry name" value="RVT_2"/>
</dbReference>
<dbReference type="EMBL" id="BKCJ010000811">
    <property type="protein sequence ID" value="GEU36445.1"/>
    <property type="molecule type" value="Genomic_DNA"/>
</dbReference>
<dbReference type="Pfam" id="PF07727">
    <property type="entry name" value="RVT_2"/>
    <property type="match status" value="1"/>
</dbReference>